<name>A0A397G6Q3_9GLOM</name>
<comment type="caution">
    <text evidence="2">The sequence shown here is derived from an EMBL/GenBank/DDBJ whole genome shotgun (WGS) entry which is preliminary data.</text>
</comment>
<dbReference type="SUPFAM" id="SSF49899">
    <property type="entry name" value="Concanavalin A-like lectins/glucanases"/>
    <property type="match status" value="1"/>
</dbReference>
<dbReference type="InterPro" id="IPR003877">
    <property type="entry name" value="SPRY_dom"/>
</dbReference>
<dbReference type="InterPro" id="IPR013320">
    <property type="entry name" value="ConA-like_dom_sf"/>
</dbReference>
<evidence type="ECO:0000313" key="3">
    <source>
        <dbReference type="Proteomes" id="UP000266861"/>
    </source>
</evidence>
<sequence>MQIVKRKYYTNQEIQYKFIGFEYTKEFGSGTRITVHLNMTRKTIAFSINGVRHPEITAWLNLPSRLYPVVSLRPPGRIRFI</sequence>
<dbReference type="Proteomes" id="UP000266861">
    <property type="component" value="Unassembled WGS sequence"/>
</dbReference>
<evidence type="ECO:0000259" key="1">
    <source>
        <dbReference type="Pfam" id="PF00622"/>
    </source>
</evidence>
<dbReference type="Gene3D" id="2.60.120.920">
    <property type="match status" value="1"/>
</dbReference>
<gene>
    <name evidence="2" type="ORF">Glove_718g29</name>
</gene>
<accession>A0A397G6Q3</accession>
<evidence type="ECO:0000313" key="2">
    <source>
        <dbReference type="EMBL" id="RHZ44573.1"/>
    </source>
</evidence>
<dbReference type="EMBL" id="PQFF01000570">
    <property type="protein sequence ID" value="RHZ44573.1"/>
    <property type="molecule type" value="Genomic_DNA"/>
</dbReference>
<dbReference type="OrthoDB" id="2337249at2759"/>
<proteinExistence type="predicted"/>
<feature type="domain" description="SPRY" evidence="1">
    <location>
        <begin position="19"/>
        <end position="79"/>
    </location>
</feature>
<organism evidence="2 3">
    <name type="scientific">Diversispora epigaea</name>
    <dbReference type="NCBI Taxonomy" id="1348612"/>
    <lineage>
        <taxon>Eukaryota</taxon>
        <taxon>Fungi</taxon>
        <taxon>Fungi incertae sedis</taxon>
        <taxon>Mucoromycota</taxon>
        <taxon>Glomeromycotina</taxon>
        <taxon>Glomeromycetes</taxon>
        <taxon>Diversisporales</taxon>
        <taxon>Diversisporaceae</taxon>
        <taxon>Diversispora</taxon>
    </lineage>
</organism>
<dbReference type="AlphaFoldDB" id="A0A397G6Q3"/>
<dbReference type="Pfam" id="PF00622">
    <property type="entry name" value="SPRY"/>
    <property type="match status" value="1"/>
</dbReference>
<protein>
    <recommendedName>
        <fullName evidence="1">SPRY domain-containing protein</fullName>
    </recommendedName>
</protein>
<dbReference type="InterPro" id="IPR043136">
    <property type="entry name" value="B30.2/SPRY_sf"/>
</dbReference>
<keyword evidence="3" id="KW-1185">Reference proteome</keyword>
<reference evidence="2 3" key="1">
    <citation type="submission" date="2018-08" db="EMBL/GenBank/DDBJ databases">
        <title>Genome and evolution of the arbuscular mycorrhizal fungus Diversispora epigaea (formerly Glomus versiforme) and its bacterial endosymbionts.</title>
        <authorList>
            <person name="Sun X."/>
            <person name="Fei Z."/>
            <person name="Harrison M."/>
        </authorList>
    </citation>
    <scope>NUCLEOTIDE SEQUENCE [LARGE SCALE GENOMIC DNA]</scope>
    <source>
        <strain evidence="2 3">IT104</strain>
    </source>
</reference>